<protein>
    <submittedName>
        <fullName evidence="2">Uncharacterized protein</fullName>
    </submittedName>
</protein>
<accession>A0ABU7BPV9</accession>
<evidence type="ECO:0000313" key="2">
    <source>
        <dbReference type="EMBL" id="MED6251971.1"/>
    </source>
</evidence>
<proteinExistence type="predicted"/>
<organism evidence="2 3">
    <name type="scientific">Ataeniobius toweri</name>
    <dbReference type="NCBI Taxonomy" id="208326"/>
    <lineage>
        <taxon>Eukaryota</taxon>
        <taxon>Metazoa</taxon>
        <taxon>Chordata</taxon>
        <taxon>Craniata</taxon>
        <taxon>Vertebrata</taxon>
        <taxon>Euteleostomi</taxon>
        <taxon>Actinopterygii</taxon>
        <taxon>Neopterygii</taxon>
        <taxon>Teleostei</taxon>
        <taxon>Neoteleostei</taxon>
        <taxon>Acanthomorphata</taxon>
        <taxon>Ovalentaria</taxon>
        <taxon>Atherinomorphae</taxon>
        <taxon>Cyprinodontiformes</taxon>
        <taxon>Goodeidae</taxon>
        <taxon>Ataeniobius</taxon>
    </lineage>
</organism>
<feature type="compositionally biased region" description="Low complexity" evidence="1">
    <location>
        <begin position="30"/>
        <end position="39"/>
    </location>
</feature>
<feature type="region of interest" description="Disordered" evidence="1">
    <location>
        <begin position="1"/>
        <end position="94"/>
    </location>
</feature>
<sequence>MLEVSGRRPRGRPKRRFLDVVKEDMKSEQPSPDSSSSSSGFAPTQHKRQVLGPLQSVVQDLQSDDNDDDSEDIDDNDIDSDAERPTQTRLTHQH</sequence>
<evidence type="ECO:0000256" key="1">
    <source>
        <dbReference type="SAM" id="MobiDB-lite"/>
    </source>
</evidence>
<dbReference type="EMBL" id="JAHUTI010060588">
    <property type="protein sequence ID" value="MED6251971.1"/>
    <property type="molecule type" value="Genomic_DNA"/>
</dbReference>
<comment type="caution">
    <text evidence="2">The sequence shown here is derived from an EMBL/GenBank/DDBJ whole genome shotgun (WGS) entry which is preliminary data.</text>
</comment>
<dbReference type="Proteomes" id="UP001345963">
    <property type="component" value="Unassembled WGS sequence"/>
</dbReference>
<evidence type="ECO:0000313" key="3">
    <source>
        <dbReference type="Proteomes" id="UP001345963"/>
    </source>
</evidence>
<keyword evidence="3" id="KW-1185">Reference proteome</keyword>
<gene>
    <name evidence="2" type="ORF">ATANTOWER_005241</name>
</gene>
<feature type="compositionally biased region" description="Acidic residues" evidence="1">
    <location>
        <begin position="62"/>
        <end position="80"/>
    </location>
</feature>
<name>A0ABU7BPV9_9TELE</name>
<feature type="non-terminal residue" evidence="2">
    <location>
        <position position="94"/>
    </location>
</feature>
<feature type="compositionally biased region" description="Basic and acidic residues" evidence="1">
    <location>
        <begin position="16"/>
        <end position="27"/>
    </location>
</feature>
<reference evidence="2 3" key="1">
    <citation type="submission" date="2021-07" db="EMBL/GenBank/DDBJ databases">
        <authorList>
            <person name="Palmer J.M."/>
        </authorList>
    </citation>
    <scope>NUCLEOTIDE SEQUENCE [LARGE SCALE GENOMIC DNA]</scope>
    <source>
        <strain evidence="2 3">AT_MEX2019</strain>
        <tissue evidence="2">Muscle</tissue>
    </source>
</reference>